<sequence length="174" mass="19644">MRWLPIASRKNLRSRTGYSIHQRAMHWAIVALCLIQVPTSWAIRRTHLVHPPAVPDPFDLFLHEVHAWSGWLILALALGQLGLRLSFGRPAYPDNGSPLERRASVAAHWTLYGLLVALPITGTVAMYVTFRVAAIHSLLSWALLAIASIHVTAALWHHLYRRDDVLRRMMGGVR</sequence>
<keyword evidence="10" id="KW-0408">Iron</keyword>
<evidence type="ECO:0000256" key="7">
    <source>
        <dbReference type="ARBA" id="ARBA00022723"/>
    </source>
</evidence>
<dbReference type="Proteomes" id="UP001163882">
    <property type="component" value="Chromosome"/>
</dbReference>
<keyword evidence="8" id="KW-0249">Electron transport</keyword>
<evidence type="ECO:0000256" key="12">
    <source>
        <dbReference type="ARBA" id="ARBA00037975"/>
    </source>
</evidence>
<comment type="subcellular location">
    <subcellularLocation>
        <location evidence="2">Cell membrane</location>
        <topology evidence="2">Multi-pass membrane protein</topology>
    </subcellularLocation>
</comment>
<evidence type="ECO:0000256" key="8">
    <source>
        <dbReference type="ARBA" id="ARBA00022982"/>
    </source>
</evidence>
<evidence type="ECO:0000256" key="3">
    <source>
        <dbReference type="ARBA" id="ARBA00022448"/>
    </source>
</evidence>
<keyword evidence="11 13" id="KW-0472">Membrane</keyword>
<dbReference type="PANTHER" id="PTHR30529:SF1">
    <property type="entry name" value="CYTOCHROME B561 HOMOLOG 2"/>
    <property type="match status" value="1"/>
</dbReference>
<dbReference type="Gene3D" id="1.20.950.20">
    <property type="entry name" value="Transmembrane di-heme cytochromes, Chain C"/>
    <property type="match status" value="1"/>
</dbReference>
<dbReference type="SUPFAM" id="SSF81342">
    <property type="entry name" value="Transmembrane di-heme cytochromes"/>
    <property type="match status" value="1"/>
</dbReference>
<gene>
    <name evidence="15" type="ORF">OF122_06675</name>
</gene>
<reference evidence="15" key="1">
    <citation type="submission" date="2022-10" db="EMBL/GenBank/DDBJ databases">
        <title>YIM 151497 complete genome.</title>
        <authorList>
            <person name="Chen X."/>
        </authorList>
    </citation>
    <scope>NUCLEOTIDE SEQUENCE</scope>
    <source>
        <strain evidence="15">YIM 151497</strain>
    </source>
</reference>
<evidence type="ECO:0000256" key="9">
    <source>
        <dbReference type="ARBA" id="ARBA00022989"/>
    </source>
</evidence>
<keyword evidence="7" id="KW-0479">Metal-binding</keyword>
<evidence type="ECO:0000256" key="10">
    <source>
        <dbReference type="ARBA" id="ARBA00023004"/>
    </source>
</evidence>
<keyword evidence="16" id="KW-1185">Reference proteome</keyword>
<feature type="transmembrane region" description="Helical" evidence="13">
    <location>
        <begin position="106"/>
        <end position="128"/>
    </location>
</feature>
<dbReference type="EMBL" id="CP107716">
    <property type="protein sequence ID" value="UYQ73438.1"/>
    <property type="molecule type" value="Genomic_DNA"/>
</dbReference>
<dbReference type="InterPro" id="IPR052168">
    <property type="entry name" value="Cytochrome_b561_oxidase"/>
</dbReference>
<evidence type="ECO:0000256" key="4">
    <source>
        <dbReference type="ARBA" id="ARBA00022475"/>
    </source>
</evidence>
<evidence type="ECO:0000313" key="15">
    <source>
        <dbReference type="EMBL" id="UYQ73438.1"/>
    </source>
</evidence>
<comment type="similarity">
    <text evidence="12">Belongs to the cytochrome b561 family.</text>
</comment>
<evidence type="ECO:0000313" key="16">
    <source>
        <dbReference type="Proteomes" id="UP001163882"/>
    </source>
</evidence>
<evidence type="ECO:0000256" key="5">
    <source>
        <dbReference type="ARBA" id="ARBA00022617"/>
    </source>
</evidence>
<evidence type="ECO:0000256" key="13">
    <source>
        <dbReference type="SAM" id="Phobius"/>
    </source>
</evidence>
<protein>
    <submittedName>
        <fullName evidence="15">Cytochrome b/b6 domain-containing protein</fullName>
    </submittedName>
</protein>
<name>A0ABY6IS38_9HYPH</name>
<keyword evidence="4" id="KW-1003">Cell membrane</keyword>
<evidence type="ECO:0000256" key="1">
    <source>
        <dbReference type="ARBA" id="ARBA00001970"/>
    </source>
</evidence>
<keyword evidence="9 13" id="KW-1133">Transmembrane helix</keyword>
<dbReference type="PANTHER" id="PTHR30529">
    <property type="entry name" value="CYTOCHROME B561"/>
    <property type="match status" value="1"/>
</dbReference>
<dbReference type="RefSeq" id="WP_264227023.1">
    <property type="nucleotide sequence ID" value="NZ_CP107716.1"/>
</dbReference>
<feature type="transmembrane region" description="Helical" evidence="13">
    <location>
        <begin position="140"/>
        <end position="160"/>
    </location>
</feature>
<feature type="domain" description="Cytochrome b561 bacterial/Ni-hydrogenase" evidence="14">
    <location>
        <begin position="18"/>
        <end position="172"/>
    </location>
</feature>
<comment type="cofactor">
    <cofactor evidence="1">
        <name>heme b</name>
        <dbReference type="ChEBI" id="CHEBI:60344"/>
    </cofactor>
</comment>
<feature type="transmembrane region" description="Helical" evidence="13">
    <location>
        <begin position="66"/>
        <end position="85"/>
    </location>
</feature>
<evidence type="ECO:0000256" key="2">
    <source>
        <dbReference type="ARBA" id="ARBA00004651"/>
    </source>
</evidence>
<accession>A0ABY6IS38</accession>
<organism evidence="15 16">
    <name type="scientific">Pelagibacterium flavum</name>
    <dbReference type="NCBI Taxonomy" id="2984530"/>
    <lineage>
        <taxon>Bacteria</taxon>
        <taxon>Pseudomonadati</taxon>
        <taxon>Pseudomonadota</taxon>
        <taxon>Alphaproteobacteria</taxon>
        <taxon>Hyphomicrobiales</taxon>
        <taxon>Devosiaceae</taxon>
        <taxon>Pelagibacterium</taxon>
    </lineage>
</organism>
<keyword evidence="6 13" id="KW-0812">Transmembrane</keyword>
<dbReference type="Pfam" id="PF01292">
    <property type="entry name" value="Ni_hydr_CYTB"/>
    <property type="match status" value="1"/>
</dbReference>
<evidence type="ECO:0000256" key="11">
    <source>
        <dbReference type="ARBA" id="ARBA00023136"/>
    </source>
</evidence>
<keyword evidence="3" id="KW-0813">Transport</keyword>
<evidence type="ECO:0000256" key="6">
    <source>
        <dbReference type="ARBA" id="ARBA00022692"/>
    </source>
</evidence>
<dbReference type="InterPro" id="IPR016174">
    <property type="entry name" value="Di-haem_cyt_TM"/>
</dbReference>
<keyword evidence="5" id="KW-0349">Heme</keyword>
<evidence type="ECO:0000259" key="14">
    <source>
        <dbReference type="Pfam" id="PF01292"/>
    </source>
</evidence>
<proteinExistence type="inferred from homology"/>
<dbReference type="InterPro" id="IPR011577">
    <property type="entry name" value="Cyt_b561_bac/Ni-Hgenase"/>
</dbReference>